<comment type="caution">
    <text evidence="2">The sequence shown here is derived from an EMBL/GenBank/DDBJ whole genome shotgun (WGS) entry which is preliminary data.</text>
</comment>
<gene>
    <name evidence="2" type="ORF">PsYK624_088500</name>
</gene>
<keyword evidence="1" id="KW-1133">Transmembrane helix</keyword>
<feature type="transmembrane region" description="Helical" evidence="1">
    <location>
        <begin position="74"/>
        <end position="93"/>
    </location>
</feature>
<dbReference type="OrthoDB" id="2548432at2759"/>
<name>A0A9P3LEW9_9APHY</name>
<reference evidence="2 3" key="1">
    <citation type="submission" date="2021-08" db="EMBL/GenBank/DDBJ databases">
        <title>Draft Genome Sequence of Phanerochaete sordida strain YK-624.</title>
        <authorList>
            <person name="Mori T."/>
            <person name="Dohra H."/>
            <person name="Suzuki T."/>
            <person name="Kawagishi H."/>
            <person name="Hirai H."/>
        </authorList>
    </citation>
    <scope>NUCLEOTIDE SEQUENCE [LARGE SCALE GENOMIC DNA]</scope>
    <source>
        <strain evidence="2 3">YK-624</strain>
    </source>
</reference>
<sequence length="301" mass="33187">MRSIASTLYSATAAAAYPDAVSPENEIIIEAFAMSIRTPMTFAIIATVFGSMLVPILIALLWLSTPAARRQPIFILNVSSILVGIGIAMWSSYSSLSSILNPSMEVDTTAHGVFTVVALLSPWIAELVLAYRLVAVYPPKRTSWWKLVAVFACPVIFKCARLGCMIAFWRVCFRETAHAANALVAAERLDWGRLPYSRAELFLQIFDNAYLSIAFICKLHRGGQLFGRRDAQSMSLSVEDSCSTRLKTLFWIAIGNFVIPVLFIITIVIDIFVDPNFVLHASSLLLTNYYVSIIGVVFATG</sequence>
<dbReference type="EMBL" id="BPQB01000028">
    <property type="protein sequence ID" value="GJE92695.1"/>
    <property type="molecule type" value="Genomic_DNA"/>
</dbReference>
<evidence type="ECO:0000313" key="3">
    <source>
        <dbReference type="Proteomes" id="UP000703269"/>
    </source>
</evidence>
<protein>
    <submittedName>
        <fullName evidence="2">Uncharacterized protein</fullName>
    </submittedName>
</protein>
<proteinExistence type="predicted"/>
<keyword evidence="1" id="KW-0472">Membrane</keyword>
<organism evidence="2 3">
    <name type="scientific">Phanerochaete sordida</name>
    <dbReference type="NCBI Taxonomy" id="48140"/>
    <lineage>
        <taxon>Eukaryota</taxon>
        <taxon>Fungi</taxon>
        <taxon>Dikarya</taxon>
        <taxon>Basidiomycota</taxon>
        <taxon>Agaricomycotina</taxon>
        <taxon>Agaricomycetes</taxon>
        <taxon>Polyporales</taxon>
        <taxon>Phanerochaetaceae</taxon>
        <taxon>Phanerochaete</taxon>
    </lineage>
</organism>
<keyword evidence="1" id="KW-0812">Transmembrane</keyword>
<evidence type="ECO:0000313" key="2">
    <source>
        <dbReference type="EMBL" id="GJE92695.1"/>
    </source>
</evidence>
<evidence type="ECO:0000256" key="1">
    <source>
        <dbReference type="SAM" id="Phobius"/>
    </source>
</evidence>
<feature type="transmembrane region" description="Helical" evidence="1">
    <location>
        <begin position="113"/>
        <end position="135"/>
    </location>
</feature>
<dbReference type="Proteomes" id="UP000703269">
    <property type="component" value="Unassembled WGS sequence"/>
</dbReference>
<feature type="transmembrane region" description="Helical" evidence="1">
    <location>
        <begin position="40"/>
        <end position="62"/>
    </location>
</feature>
<feature type="transmembrane region" description="Helical" evidence="1">
    <location>
        <begin position="249"/>
        <end position="273"/>
    </location>
</feature>
<accession>A0A9P3LEW9</accession>
<dbReference type="AlphaFoldDB" id="A0A9P3LEW9"/>
<keyword evidence="3" id="KW-1185">Reference proteome</keyword>
<feature type="transmembrane region" description="Helical" evidence="1">
    <location>
        <begin position="147"/>
        <end position="169"/>
    </location>
</feature>
<feature type="transmembrane region" description="Helical" evidence="1">
    <location>
        <begin position="279"/>
        <end position="299"/>
    </location>
</feature>